<reference evidence="1" key="1">
    <citation type="journal article" date="2020" name="Stud. Mycol.">
        <title>101 Dothideomycetes genomes: a test case for predicting lifestyles and emergence of pathogens.</title>
        <authorList>
            <person name="Haridas S."/>
            <person name="Albert R."/>
            <person name="Binder M."/>
            <person name="Bloem J."/>
            <person name="Labutti K."/>
            <person name="Salamov A."/>
            <person name="Andreopoulos B."/>
            <person name="Baker S."/>
            <person name="Barry K."/>
            <person name="Bills G."/>
            <person name="Bluhm B."/>
            <person name="Cannon C."/>
            <person name="Castanera R."/>
            <person name="Culley D."/>
            <person name="Daum C."/>
            <person name="Ezra D."/>
            <person name="Gonzalez J."/>
            <person name="Henrissat B."/>
            <person name="Kuo A."/>
            <person name="Liang C."/>
            <person name="Lipzen A."/>
            <person name="Lutzoni F."/>
            <person name="Magnuson J."/>
            <person name="Mondo S."/>
            <person name="Nolan M."/>
            <person name="Ohm R."/>
            <person name="Pangilinan J."/>
            <person name="Park H.-J."/>
            <person name="Ramirez L."/>
            <person name="Alfaro M."/>
            <person name="Sun H."/>
            <person name="Tritt A."/>
            <person name="Yoshinaga Y."/>
            <person name="Zwiers L.-H."/>
            <person name="Turgeon B."/>
            <person name="Goodwin S."/>
            <person name="Spatafora J."/>
            <person name="Crous P."/>
            <person name="Grigoriev I."/>
        </authorList>
    </citation>
    <scope>NUCLEOTIDE SEQUENCE</scope>
    <source>
        <strain evidence="1">CBS 110217</strain>
    </source>
</reference>
<dbReference type="OrthoDB" id="5086500at2759"/>
<dbReference type="Pfam" id="PF20246">
    <property type="entry name" value="DUF6601"/>
    <property type="match status" value="1"/>
</dbReference>
<sequence>MVIALQTLVELAEWSDHFASVKTQNNYNQIRLHYGGFAAEPSLGLPTWLLTSKTIVKQGTRQLCDHSTRTWLVADQYMYMEIREWLLIDVAAPTSFGLEIESGGSNVHNTEPRIALQLNSNMRRLSVSTLYTKSAWFNAAVHPSPWTIELPSFDFDFDFPHLKQMVVRVAIHEQWMPERLVPRLRRTVEADARYWAMQRLDEKIKMEITLEAGSWVLVGSQGALHVTQKRSMPFTALDAALQSCRIMSRKIGQCMKPDGQECVQRDALLLSVFTMTLIDMPVFPVGIKMVPAKDYDFYLSRITTFDSPDVQTDLQQAFRTKVLDEIYEHLWRVATGLHSHIDALHVQAMKGRQILAAENPALHLVWYNDIIFIKALSPVLLVEEFWSTYLTNQTSLAAFENKQRILGFLCTCALLIKTRLDFQLARKAGFATTELFSSSYSPFCLYFLLRWKSRHNLMECAISCCVLM</sequence>
<dbReference type="PANTHER" id="PTHR34414:SF1">
    <property type="entry name" value="SUBTILISIN-LIKE SERINE PROTEASE"/>
    <property type="match status" value="1"/>
</dbReference>
<accession>A0A9P4LQG8</accession>
<dbReference type="Proteomes" id="UP000799777">
    <property type="component" value="Unassembled WGS sequence"/>
</dbReference>
<proteinExistence type="predicted"/>
<dbReference type="PANTHER" id="PTHR34414">
    <property type="entry name" value="HET DOMAIN-CONTAINING PROTEIN-RELATED"/>
    <property type="match status" value="1"/>
</dbReference>
<name>A0A9P4LQG8_9PLEO</name>
<gene>
    <name evidence="1" type="ORF">EK21DRAFT_87829</name>
</gene>
<comment type="caution">
    <text evidence="1">The sequence shown here is derived from an EMBL/GenBank/DDBJ whole genome shotgun (WGS) entry which is preliminary data.</text>
</comment>
<protein>
    <submittedName>
        <fullName evidence="1">Uncharacterized protein</fullName>
    </submittedName>
</protein>
<evidence type="ECO:0000313" key="2">
    <source>
        <dbReference type="Proteomes" id="UP000799777"/>
    </source>
</evidence>
<evidence type="ECO:0000313" key="1">
    <source>
        <dbReference type="EMBL" id="KAF2031799.1"/>
    </source>
</evidence>
<dbReference type="AlphaFoldDB" id="A0A9P4LQG8"/>
<keyword evidence="2" id="KW-1185">Reference proteome</keyword>
<dbReference type="EMBL" id="ML978178">
    <property type="protein sequence ID" value="KAF2031799.1"/>
    <property type="molecule type" value="Genomic_DNA"/>
</dbReference>
<dbReference type="InterPro" id="IPR046536">
    <property type="entry name" value="DUF6601"/>
</dbReference>
<organism evidence="1 2">
    <name type="scientific">Setomelanomma holmii</name>
    <dbReference type="NCBI Taxonomy" id="210430"/>
    <lineage>
        <taxon>Eukaryota</taxon>
        <taxon>Fungi</taxon>
        <taxon>Dikarya</taxon>
        <taxon>Ascomycota</taxon>
        <taxon>Pezizomycotina</taxon>
        <taxon>Dothideomycetes</taxon>
        <taxon>Pleosporomycetidae</taxon>
        <taxon>Pleosporales</taxon>
        <taxon>Pleosporineae</taxon>
        <taxon>Phaeosphaeriaceae</taxon>
        <taxon>Setomelanomma</taxon>
    </lineage>
</organism>